<comment type="similarity">
    <text evidence="1">Belongs to the amidase family.</text>
</comment>
<evidence type="ECO:0000259" key="2">
    <source>
        <dbReference type="Pfam" id="PF01425"/>
    </source>
</evidence>
<reference evidence="3 4" key="1">
    <citation type="submission" date="2020-04" db="EMBL/GenBank/DDBJ databases">
        <title>Ramlibacter sp. G-1-2-2 isolated from soil.</title>
        <authorList>
            <person name="Dahal R.H."/>
        </authorList>
    </citation>
    <scope>NUCLEOTIDE SEQUENCE [LARGE SCALE GENOMIC DNA]</scope>
    <source>
        <strain evidence="3 4">G-1-2-2</strain>
    </source>
</reference>
<feature type="domain" description="Amidase" evidence="2">
    <location>
        <begin position="26"/>
        <end position="435"/>
    </location>
</feature>
<protein>
    <submittedName>
        <fullName evidence="3">Amidase</fullName>
    </submittedName>
</protein>
<dbReference type="Proteomes" id="UP000541185">
    <property type="component" value="Unassembled WGS sequence"/>
</dbReference>
<dbReference type="InterPro" id="IPR023631">
    <property type="entry name" value="Amidase_dom"/>
</dbReference>
<evidence type="ECO:0000313" key="4">
    <source>
        <dbReference type="Proteomes" id="UP000541185"/>
    </source>
</evidence>
<organism evidence="3 4">
    <name type="scientific">Ramlibacter agri</name>
    <dbReference type="NCBI Taxonomy" id="2728837"/>
    <lineage>
        <taxon>Bacteria</taxon>
        <taxon>Pseudomonadati</taxon>
        <taxon>Pseudomonadota</taxon>
        <taxon>Betaproteobacteria</taxon>
        <taxon>Burkholderiales</taxon>
        <taxon>Comamonadaceae</taxon>
        <taxon>Ramlibacter</taxon>
    </lineage>
</organism>
<dbReference type="Gene3D" id="3.90.1300.10">
    <property type="entry name" value="Amidase signature (AS) domain"/>
    <property type="match status" value="1"/>
</dbReference>
<dbReference type="Pfam" id="PF01425">
    <property type="entry name" value="Amidase"/>
    <property type="match status" value="1"/>
</dbReference>
<dbReference type="InterPro" id="IPR000120">
    <property type="entry name" value="Amidase"/>
</dbReference>
<dbReference type="PANTHER" id="PTHR11895">
    <property type="entry name" value="TRANSAMIDASE"/>
    <property type="match status" value="1"/>
</dbReference>
<dbReference type="PROSITE" id="PS00571">
    <property type="entry name" value="AMIDASES"/>
    <property type="match status" value="1"/>
</dbReference>
<accession>A0A848HDJ3</accession>
<comment type="caution">
    <text evidence="3">The sequence shown here is derived from an EMBL/GenBank/DDBJ whole genome shotgun (WGS) entry which is preliminary data.</text>
</comment>
<dbReference type="InterPro" id="IPR020556">
    <property type="entry name" value="Amidase_CS"/>
</dbReference>
<keyword evidence="4" id="KW-1185">Reference proteome</keyword>
<dbReference type="PANTHER" id="PTHR11895:SF7">
    <property type="entry name" value="GLUTAMYL-TRNA(GLN) AMIDOTRANSFERASE SUBUNIT A, MITOCHONDRIAL"/>
    <property type="match status" value="1"/>
</dbReference>
<evidence type="ECO:0000313" key="3">
    <source>
        <dbReference type="EMBL" id="NML48544.1"/>
    </source>
</evidence>
<proteinExistence type="inferred from homology"/>
<dbReference type="RefSeq" id="WP_169422886.1">
    <property type="nucleotide sequence ID" value="NZ_JABBFX010000006.1"/>
</dbReference>
<dbReference type="GO" id="GO:0003824">
    <property type="term" value="F:catalytic activity"/>
    <property type="evidence" value="ECO:0007669"/>
    <property type="project" value="InterPro"/>
</dbReference>
<gene>
    <name evidence="3" type="ORF">HHL11_32670</name>
</gene>
<name>A0A848HDJ3_9BURK</name>
<dbReference type="AlphaFoldDB" id="A0A848HDJ3"/>
<dbReference type="EMBL" id="JABBFX010000006">
    <property type="protein sequence ID" value="NML48544.1"/>
    <property type="molecule type" value="Genomic_DNA"/>
</dbReference>
<sequence length="454" mass="47914">MTEELWRLPASTLAARYRAGTLSPVELAQACLARIDAVNPRLNAIIARRDAALLADARASRQRHAQGRPLSMLDGVPVSIKDNLLTTDLPTTWGTPALRDFRSPVEELAVQRLRAAGALLPGKTNVPEFTLEGVTLNPLHGVTRNPWAPALTPGGSSGGAAAAVAAGMGPLALGTDGGGSIRRPAAHCGLVGLKPGLGTVPRVHTLPPLLLDFEEVGPLARNVADLRLALEVLQSAPLPPWARRRLRILYAERIGPHPLDPQIAASVGAALAQFAALGHALTPAAFPLDLTAFDRFWPQVPAIALAGLFEQKPDWAAAASPRWRELAASGAELPRGRAQEITREVDALRAAADALFSTCDVLATPTTAALPWPVEERFPPRIAGLEAGPRGHAVYTGWVNAAGLPALSLPCRPSEEGLPIGLQLVGPRGSEALLLALGEAFEQLAPWAQRWPDC</sequence>
<dbReference type="InterPro" id="IPR036928">
    <property type="entry name" value="AS_sf"/>
</dbReference>
<evidence type="ECO:0000256" key="1">
    <source>
        <dbReference type="ARBA" id="ARBA00009199"/>
    </source>
</evidence>
<dbReference type="SUPFAM" id="SSF75304">
    <property type="entry name" value="Amidase signature (AS) enzymes"/>
    <property type="match status" value="1"/>
</dbReference>